<sequence length="238" mass="26159">MTDGRGFAENRFNKEKERLVGHKKTKASNDPNKQNLSRSPRLNGPQEGEKGNLAEGRQSKLISAYLVPASGDKGKEKVEGYGMNTKHDHISQTMVEGPRSIPHPDPLQLRSSAHNGYNDGSIMIHQPVERNLGPEPPDEAERMDEGGTLGVENDKGEGQGTPAEKIAGEIQLSANKQKLSGKAGFLKDNMSLAYYNIGWKVDQFLLLRNGKSFAYITNHCPLLHFAVISLENNDLKGD</sequence>
<dbReference type="Proteomes" id="UP000326939">
    <property type="component" value="Chromosome 7"/>
</dbReference>
<dbReference type="AlphaFoldDB" id="A0A5N5M1B7"/>
<dbReference type="SUPFAM" id="SSF54236">
    <property type="entry name" value="Ubiquitin-like"/>
    <property type="match status" value="1"/>
</dbReference>
<keyword evidence="3" id="KW-1185">Reference proteome</keyword>
<feature type="compositionally biased region" description="Basic and acidic residues" evidence="1">
    <location>
        <begin position="1"/>
        <end position="20"/>
    </location>
</feature>
<accession>A0A5N5M1B7</accession>
<feature type="region of interest" description="Disordered" evidence="1">
    <location>
        <begin position="1"/>
        <end position="58"/>
    </location>
</feature>
<reference evidence="3" key="1">
    <citation type="journal article" date="2019" name="Gigascience">
        <title>De novo genome assembly of the endangered Acer yangbiense, a plant species with extremely small populations endemic to Yunnan Province, China.</title>
        <authorList>
            <person name="Yang J."/>
            <person name="Wariss H.M."/>
            <person name="Tao L."/>
            <person name="Zhang R."/>
            <person name="Yun Q."/>
            <person name="Hollingsworth P."/>
            <person name="Dao Z."/>
            <person name="Luo G."/>
            <person name="Guo H."/>
            <person name="Ma Y."/>
            <person name="Sun W."/>
        </authorList>
    </citation>
    <scope>NUCLEOTIDE SEQUENCE [LARGE SCALE GENOMIC DNA]</scope>
    <source>
        <strain evidence="3">cv. br00</strain>
    </source>
</reference>
<protein>
    <recommendedName>
        <fullName evidence="4">Ubiquitin-like domain-containing protein</fullName>
    </recommendedName>
</protein>
<proteinExistence type="predicted"/>
<feature type="compositionally biased region" description="Polar residues" evidence="1">
    <location>
        <begin position="28"/>
        <end position="40"/>
    </location>
</feature>
<evidence type="ECO:0000256" key="1">
    <source>
        <dbReference type="SAM" id="MobiDB-lite"/>
    </source>
</evidence>
<comment type="caution">
    <text evidence="2">The sequence shown here is derived from an EMBL/GenBank/DDBJ whole genome shotgun (WGS) entry which is preliminary data.</text>
</comment>
<feature type="region of interest" description="Disordered" evidence="1">
    <location>
        <begin position="128"/>
        <end position="159"/>
    </location>
</feature>
<evidence type="ECO:0000313" key="3">
    <source>
        <dbReference type="Proteomes" id="UP000326939"/>
    </source>
</evidence>
<dbReference type="EMBL" id="VDCV01000007">
    <property type="protein sequence ID" value="KAB5548003.1"/>
    <property type="molecule type" value="Genomic_DNA"/>
</dbReference>
<evidence type="ECO:0000313" key="2">
    <source>
        <dbReference type="EMBL" id="KAB5548003.1"/>
    </source>
</evidence>
<dbReference type="Gene3D" id="3.10.20.90">
    <property type="entry name" value="Phosphatidylinositol 3-kinase Catalytic Subunit, Chain A, domain 1"/>
    <property type="match status" value="1"/>
</dbReference>
<gene>
    <name evidence="2" type="ORF">DKX38_011409</name>
</gene>
<name>A0A5N5M1B7_9ROSI</name>
<evidence type="ECO:0008006" key="4">
    <source>
        <dbReference type="Google" id="ProtNLM"/>
    </source>
</evidence>
<organism evidence="2 3">
    <name type="scientific">Salix brachista</name>
    <dbReference type="NCBI Taxonomy" id="2182728"/>
    <lineage>
        <taxon>Eukaryota</taxon>
        <taxon>Viridiplantae</taxon>
        <taxon>Streptophyta</taxon>
        <taxon>Embryophyta</taxon>
        <taxon>Tracheophyta</taxon>
        <taxon>Spermatophyta</taxon>
        <taxon>Magnoliopsida</taxon>
        <taxon>eudicotyledons</taxon>
        <taxon>Gunneridae</taxon>
        <taxon>Pentapetalae</taxon>
        <taxon>rosids</taxon>
        <taxon>fabids</taxon>
        <taxon>Malpighiales</taxon>
        <taxon>Salicaceae</taxon>
        <taxon>Saliceae</taxon>
        <taxon>Salix</taxon>
    </lineage>
</organism>
<dbReference type="InterPro" id="IPR029071">
    <property type="entry name" value="Ubiquitin-like_domsf"/>
</dbReference>